<proteinExistence type="predicted"/>
<organism evidence="2 3">
    <name type="scientific">Burkholderia multivorans</name>
    <dbReference type="NCBI Taxonomy" id="87883"/>
    <lineage>
        <taxon>Bacteria</taxon>
        <taxon>Pseudomonadati</taxon>
        <taxon>Pseudomonadota</taxon>
        <taxon>Betaproteobacteria</taxon>
        <taxon>Burkholderiales</taxon>
        <taxon>Burkholderiaceae</taxon>
        <taxon>Burkholderia</taxon>
        <taxon>Burkholderia cepacia complex</taxon>
    </lineage>
</organism>
<evidence type="ECO:0000313" key="3">
    <source>
        <dbReference type="Proteomes" id="UP000237686"/>
    </source>
</evidence>
<name>A0A8E2RVW9_9BURK</name>
<evidence type="ECO:0000313" key="2">
    <source>
        <dbReference type="EMBL" id="PRF21319.1"/>
    </source>
</evidence>
<comment type="caution">
    <text evidence="2">The sequence shown here is derived from an EMBL/GenBank/DDBJ whole genome shotgun (WGS) entry which is preliminary data.</text>
</comment>
<dbReference type="Proteomes" id="UP000237686">
    <property type="component" value="Unassembled WGS sequence"/>
</dbReference>
<feature type="region of interest" description="Disordered" evidence="1">
    <location>
        <begin position="15"/>
        <end position="41"/>
    </location>
</feature>
<protein>
    <submittedName>
        <fullName evidence="2">Uncharacterized protein</fullName>
    </submittedName>
</protein>
<dbReference type="AlphaFoldDB" id="A0A8E2RVW9"/>
<evidence type="ECO:0000256" key="1">
    <source>
        <dbReference type="SAM" id="MobiDB-lite"/>
    </source>
</evidence>
<sequence>MACRRGAVGGAAGFDAASLDFGRPTKHPARRQAPLFDTQHCGGATRRDARVAVVPVSALPAARRRTAAHSGRPRACPPLYKRHVAPNLF</sequence>
<accession>A0A8E2RVW9</accession>
<gene>
    <name evidence="2" type="ORF">C6P98_19195</name>
</gene>
<dbReference type="EMBL" id="PVFZ01000052">
    <property type="protein sequence ID" value="PRF21319.1"/>
    <property type="molecule type" value="Genomic_DNA"/>
</dbReference>
<reference evidence="2 3" key="1">
    <citation type="submission" date="2018-03" db="EMBL/GenBank/DDBJ databases">
        <authorList>
            <person name="Nguyen K."/>
            <person name="Fouts D."/>
            <person name="Sutton G."/>
        </authorList>
    </citation>
    <scope>NUCLEOTIDE SEQUENCE [LARGE SCALE GENOMIC DNA]</scope>
    <source>
        <strain evidence="2 3">AU17135</strain>
    </source>
</reference>